<evidence type="ECO:0000256" key="1">
    <source>
        <dbReference type="SAM" id="MobiDB-lite"/>
    </source>
</evidence>
<proteinExistence type="predicted"/>
<feature type="compositionally biased region" description="Basic and acidic residues" evidence="1">
    <location>
        <begin position="173"/>
        <end position="182"/>
    </location>
</feature>
<gene>
    <name evidence="2" type="ORF">VTL71DRAFT_11216</name>
</gene>
<feature type="region of interest" description="Disordered" evidence="1">
    <location>
        <begin position="1"/>
        <end position="56"/>
    </location>
</feature>
<feature type="compositionally biased region" description="Basic and acidic residues" evidence="1">
    <location>
        <begin position="1"/>
        <end position="14"/>
    </location>
</feature>
<protein>
    <submittedName>
        <fullName evidence="2">Uncharacterized protein</fullName>
    </submittedName>
</protein>
<dbReference type="Proteomes" id="UP001595075">
    <property type="component" value="Unassembled WGS sequence"/>
</dbReference>
<sequence>MPPKKSTREKSERMKGKKRYITSESEASEEENGGPSEPQRKKSKGGMNTDGKTRWVAPEFLKDDDPLYDEIRGLPNDKGENLTKRQILLLCRRSPAERIAKARFYFGYGGKRKYVFRSDRPKKSPDKYDYFEKLNDADFVGLGISREELPVIATGGAAKKPVSGKGKGKSKGKGKEKAKFESDSDEESSFEPEAFTDDLDDGDGFDDAEIHETMRRSREEHIFGESVNGNAFKKGTRQTYRNSKKAGEASNSKNITPTAKTEWINWIPKFKAVWDHKYDTAEFQKYLRQHPMVGYSGNHWQTHLNRFPGDVDVGKITFDELKHVLKGVFSYEIGRIENASPLIEVGKILLEHKLEADPRQVGLLRVDCQDRVEWAARIISTDPTWRFILGFSIPGLNSQGEGSG</sequence>
<dbReference type="EMBL" id="JAZHXI010000003">
    <property type="protein sequence ID" value="KAL2073890.1"/>
    <property type="molecule type" value="Genomic_DNA"/>
</dbReference>
<name>A0ABR4CVI9_9HELO</name>
<evidence type="ECO:0000313" key="3">
    <source>
        <dbReference type="Proteomes" id="UP001595075"/>
    </source>
</evidence>
<accession>A0ABR4CVI9</accession>
<feature type="region of interest" description="Disordered" evidence="1">
    <location>
        <begin position="156"/>
        <end position="197"/>
    </location>
</feature>
<comment type="caution">
    <text evidence="2">The sequence shown here is derived from an EMBL/GenBank/DDBJ whole genome shotgun (WGS) entry which is preliminary data.</text>
</comment>
<feature type="compositionally biased region" description="Acidic residues" evidence="1">
    <location>
        <begin position="183"/>
        <end position="197"/>
    </location>
</feature>
<keyword evidence="3" id="KW-1185">Reference proteome</keyword>
<organism evidence="2 3">
    <name type="scientific">Oculimacula yallundae</name>
    <dbReference type="NCBI Taxonomy" id="86028"/>
    <lineage>
        <taxon>Eukaryota</taxon>
        <taxon>Fungi</taxon>
        <taxon>Dikarya</taxon>
        <taxon>Ascomycota</taxon>
        <taxon>Pezizomycotina</taxon>
        <taxon>Leotiomycetes</taxon>
        <taxon>Helotiales</taxon>
        <taxon>Ploettnerulaceae</taxon>
        <taxon>Oculimacula</taxon>
    </lineage>
</organism>
<evidence type="ECO:0000313" key="2">
    <source>
        <dbReference type="EMBL" id="KAL2073890.1"/>
    </source>
</evidence>
<reference evidence="2 3" key="1">
    <citation type="journal article" date="2024" name="Commun. Biol.">
        <title>Comparative genomic analysis of thermophilic fungi reveals convergent evolutionary adaptations and gene losses.</title>
        <authorList>
            <person name="Steindorff A.S."/>
            <person name="Aguilar-Pontes M.V."/>
            <person name="Robinson A.J."/>
            <person name="Andreopoulos B."/>
            <person name="LaButti K."/>
            <person name="Kuo A."/>
            <person name="Mondo S."/>
            <person name="Riley R."/>
            <person name="Otillar R."/>
            <person name="Haridas S."/>
            <person name="Lipzen A."/>
            <person name="Grimwood J."/>
            <person name="Schmutz J."/>
            <person name="Clum A."/>
            <person name="Reid I.D."/>
            <person name="Moisan M.C."/>
            <person name="Butler G."/>
            <person name="Nguyen T.T.M."/>
            <person name="Dewar K."/>
            <person name="Conant G."/>
            <person name="Drula E."/>
            <person name="Henrissat B."/>
            <person name="Hansel C."/>
            <person name="Singer S."/>
            <person name="Hutchinson M.I."/>
            <person name="de Vries R.P."/>
            <person name="Natvig D.O."/>
            <person name="Powell A.J."/>
            <person name="Tsang A."/>
            <person name="Grigoriev I.V."/>
        </authorList>
    </citation>
    <scope>NUCLEOTIDE SEQUENCE [LARGE SCALE GENOMIC DNA]</scope>
    <source>
        <strain evidence="2 3">CBS 494.80</strain>
    </source>
</reference>